<feature type="domain" description="3-deoxy-D-manno-octulosonic-acid transferase N-terminal" evidence="10">
    <location>
        <begin position="31"/>
        <end position="200"/>
    </location>
</feature>
<accession>A0A6J4CW22</accession>
<keyword evidence="9" id="KW-0472">Membrane</keyword>
<comment type="catalytic activity">
    <reaction evidence="6 9">
        <text>lipid IVA (E. coli) + CMP-3-deoxy-beta-D-manno-octulosonate = alpha-Kdo-(2-&gt;6)-lipid IVA (E. coli) + CMP + H(+)</text>
        <dbReference type="Rhea" id="RHEA:28066"/>
        <dbReference type="ChEBI" id="CHEBI:15378"/>
        <dbReference type="ChEBI" id="CHEBI:58603"/>
        <dbReference type="ChEBI" id="CHEBI:60364"/>
        <dbReference type="ChEBI" id="CHEBI:60377"/>
        <dbReference type="ChEBI" id="CHEBI:85987"/>
        <dbReference type="EC" id="2.4.99.12"/>
    </reaction>
</comment>
<keyword evidence="9" id="KW-0448">Lipopolysaccharide biosynthesis</keyword>
<keyword evidence="14" id="KW-1185">Reference proteome</keyword>
<dbReference type="GO" id="GO:0043842">
    <property type="term" value="F:Kdo transferase activity"/>
    <property type="evidence" value="ECO:0007669"/>
    <property type="project" value="UniProtKB-EC"/>
</dbReference>
<dbReference type="Gene3D" id="3.40.50.11720">
    <property type="entry name" value="3-Deoxy-D-manno-octulosonic-acid transferase, N-terminal domain"/>
    <property type="match status" value="1"/>
</dbReference>
<dbReference type="PANTHER" id="PTHR42755:SF1">
    <property type="entry name" value="3-DEOXY-D-MANNO-OCTULOSONIC ACID TRANSFERASE, MITOCHONDRIAL-RELATED"/>
    <property type="match status" value="1"/>
</dbReference>
<evidence type="ECO:0000256" key="4">
    <source>
        <dbReference type="ARBA" id="ARBA00022679"/>
    </source>
</evidence>
<dbReference type="EC" id="2.4.99.12" evidence="2 9"/>
<feature type="active site" description="Proton acceptor" evidence="7">
    <location>
        <position position="56"/>
    </location>
</feature>
<dbReference type="GO" id="GO:0009244">
    <property type="term" value="P:lipopolysaccharide core region biosynthetic process"/>
    <property type="evidence" value="ECO:0007669"/>
    <property type="project" value="UniProtKB-UniRule"/>
</dbReference>
<feature type="site" description="Transition state stabilizer" evidence="8">
    <location>
        <position position="199"/>
    </location>
</feature>
<evidence type="ECO:0000259" key="10">
    <source>
        <dbReference type="Pfam" id="PF04413"/>
    </source>
</evidence>
<dbReference type="Proteomes" id="UP000509742">
    <property type="component" value="Chromosome"/>
</dbReference>
<dbReference type="Pfam" id="PF04413">
    <property type="entry name" value="Glycos_transf_N"/>
    <property type="match status" value="1"/>
</dbReference>
<evidence type="ECO:0000256" key="9">
    <source>
        <dbReference type="RuleBase" id="RU365103"/>
    </source>
</evidence>
<comment type="subcellular location">
    <subcellularLocation>
        <location evidence="9">Cell membrane</location>
    </subcellularLocation>
</comment>
<dbReference type="UniPathway" id="UPA00958"/>
<dbReference type="InterPro" id="IPR007507">
    <property type="entry name" value="Glycos_transf_N"/>
</dbReference>
<reference evidence="11 14" key="2">
    <citation type="submission" date="2020-04" db="EMBL/GenBank/DDBJ databases">
        <title>Genomic analysis of gastric non-Helicobacter pylori Helicobacters isolated in Japan.</title>
        <authorList>
            <person name="Suzuki M."/>
            <person name="Rimbara E."/>
        </authorList>
    </citation>
    <scope>NUCLEOTIDE SEQUENCE [LARGE SCALE GENOMIC DNA]</scope>
    <source>
        <strain evidence="11 14">NHP19-0020</strain>
    </source>
</reference>
<dbReference type="GO" id="GO:0005886">
    <property type="term" value="C:plasma membrane"/>
    <property type="evidence" value="ECO:0007669"/>
    <property type="project" value="UniProtKB-SubCell"/>
</dbReference>
<name>A0A6J4CW22_9HELI</name>
<dbReference type="NCBIfam" id="NF004389">
    <property type="entry name" value="PRK05749.1-5"/>
    <property type="match status" value="1"/>
</dbReference>
<keyword evidence="4 9" id="KW-0808">Transferase</keyword>
<dbReference type="Gene3D" id="3.40.50.2000">
    <property type="entry name" value="Glycogen Phosphorylase B"/>
    <property type="match status" value="1"/>
</dbReference>
<evidence type="ECO:0000256" key="8">
    <source>
        <dbReference type="PIRSR" id="PIRSR639901-2"/>
    </source>
</evidence>
<dbReference type="OrthoDB" id="9789797at2"/>
<proteinExistence type="inferred from homology"/>
<reference evidence="12 13" key="1">
    <citation type="submission" date="2019-06" db="EMBL/GenBank/DDBJ databases">
        <title>Complete genome sequence of Helicobacter suis SNTW101c.</title>
        <authorList>
            <person name="Rimbara E."/>
            <person name="Suzuki M."/>
            <person name="Matsui H."/>
            <person name="Nakamura M."/>
            <person name="Mori S."/>
            <person name="Shibayama K."/>
        </authorList>
    </citation>
    <scope>NUCLEOTIDE SEQUENCE [LARGE SCALE GENOMIC DNA]</scope>
    <source>
        <strain evidence="12 13">SNTW101c</strain>
    </source>
</reference>
<feature type="site" description="Transition state stabilizer" evidence="8">
    <location>
        <position position="123"/>
    </location>
</feature>
<protein>
    <recommendedName>
        <fullName evidence="3 9">3-deoxy-D-manno-octulosonic acid transferase</fullName>
        <shortName evidence="9">Kdo transferase</shortName>
        <ecNumber evidence="2 9">2.4.99.12</ecNumber>
    </recommendedName>
    <alternativeName>
        <fullName evidence="5 9">Lipid IV(A) 3-deoxy-D-manno-octulosonic acid transferase</fullName>
    </alternativeName>
</protein>
<dbReference type="GO" id="GO:0009245">
    <property type="term" value="P:lipid A biosynthetic process"/>
    <property type="evidence" value="ECO:0007669"/>
    <property type="project" value="TreeGrafter"/>
</dbReference>
<evidence type="ECO:0000313" key="12">
    <source>
        <dbReference type="EMBL" id="BCD69596.1"/>
    </source>
</evidence>
<dbReference type="PANTHER" id="PTHR42755">
    <property type="entry name" value="3-DEOXY-MANNO-OCTULOSONATE CYTIDYLYLTRANSFERASE"/>
    <property type="match status" value="1"/>
</dbReference>
<evidence type="ECO:0000256" key="6">
    <source>
        <dbReference type="ARBA" id="ARBA00049183"/>
    </source>
</evidence>
<comment type="function">
    <text evidence="9">Involved in lipopolysaccharide (LPS) biosynthesis. Catalyzes the transfer of 3-deoxy-D-manno-octulosonate (Kdo) residue(s) from CMP-Kdo to lipid IV(A), the tetraacyldisaccharide-1,4'-bisphosphate precursor of lipid A.</text>
</comment>
<evidence type="ECO:0000313" key="14">
    <source>
        <dbReference type="Proteomes" id="UP000509742"/>
    </source>
</evidence>
<dbReference type="InterPro" id="IPR038107">
    <property type="entry name" value="Glycos_transf_N_sf"/>
</dbReference>
<comment type="pathway">
    <text evidence="1 9">Bacterial outer membrane biogenesis; LPS core biosynthesis.</text>
</comment>
<evidence type="ECO:0000313" key="13">
    <source>
        <dbReference type="Proteomes" id="UP000317935"/>
    </source>
</evidence>
<evidence type="ECO:0000256" key="2">
    <source>
        <dbReference type="ARBA" id="ARBA00012621"/>
    </source>
</evidence>
<dbReference type="AlphaFoldDB" id="A0A6J4CW22"/>
<dbReference type="InterPro" id="IPR039901">
    <property type="entry name" value="Kdotransferase"/>
</dbReference>
<evidence type="ECO:0000313" key="11">
    <source>
        <dbReference type="EMBL" id="BCD45235.1"/>
    </source>
</evidence>
<evidence type="ECO:0000256" key="5">
    <source>
        <dbReference type="ARBA" id="ARBA00031445"/>
    </source>
</evidence>
<gene>
    <name evidence="12" type="primary">kdtA</name>
    <name evidence="11" type="ORF">NHP190020_02740</name>
    <name evidence="12" type="ORF">SNTW_02410</name>
</gene>
<dbReference type="Proteomes" id="UP000317935">
    <property type="component" value="Chromosome"/>
</dbReference>
<evidence type="ECO:0000256" key="3">
    <source>
        <dbReference type="ARBA" id="ARBA00019077"/>
    </source>
</evidence>
<organism evidence="12 13">
    <name type="scientific">Helicobacter suis</name>
    <dbReference type="NCBI Taxonomy" id="104628"/>
    <lineage>
        <taxon>Bacteria</taxon>
        <taxon>Pseudomonadati</taxon>
        <taxon>Campylobacterota</taxon>
        <taxon>Epsilonproteobacteria</taxon>
        <taxon>Campylobacterales</taxon>
        <taxon>Helicobacteraceae</taxon>
        <taxon>Helicobacter</taxon>
    </lineage>
</organism>
<evidence type="ECO:0000256" key="1">
    <source>
        <dbReference type="ARBA" id="ARBA00004713"/>
    </source>
</evidence>
<keyword evidence="9" id="KW-1003">Cell membrane</keyword>
<comment type="similarity">
    <text evidence="9">Belongs to the glycosyltransferase group 1 family.</text>
</comment>
<sequence>MYFALLALGHILAMPFLGLLSLKDKYKHSLKARFLAKGHALDFKPSLWFHACSFGEIKSLETLLEHFTTTPILLTTTTQTGYDLACKIASNYPKMQVRFLLFETLLYLWQKDLAGLKALVVTEAELWYSVFALAKKVGAKTFLINARISSRSYKRYQRFKCFYAHLFKQVDYIYAQSLIDAQRLKSLGAMHISIFPNLKIFNLPRLSKHYTKPSNTLFLAASTHPSEEILILKAFLALKDMHSKLLIAPRHPERFKEVKTLLEHTAGFTCLSSGLNWSERIVLLDVLGVLNDFYALADVVILGGSFVPLGGHNPIEPAFFKTKLITGPHIFNQEALFAYVQNYTKIEAKDLVNTLATHVLLKPSYINTQDHNLEELVREIHA</sequence>
<dbReference type="EMBL" id="AP023036">
    <property type="protein sequence ID" value="BCD45235.1"/>
    <property type="molecule type" value="Genomic_DNA"/>
</dbReference>
<evidence type="ECO:0000256" key="7">
    <source>
        <dbReference type="PIRSR" id="PIRSR639901-1"/>
    </source>
</evidence>
<dbReference type="EMBL" id="AP019774">
    <property type="protein sequence ID" value="BCD69596.1"/>
    <property type="molecule type" value="Genomic_DNA"/>
</dbReference>